<evidence type="ECO:0000256" key="1">
    <source>
        <dbReference type="SAM" id="SignalP"/>
    </source>
</evidence>
<organism evidence="2 3">
    <name type="scientific">Tigriopus californicus</name>
    <name type="common">Marine copepod</name>
    <dbReference type="NCBI Taxonomy" id="6832"/>
    <lineage>
        <taxon>Eukaryota</taxon>
        <taxon>Metazoa</taxon>
        <taxon>Ecdysozoa</taxon>
        <taxon>Arthropoda</taxon>
        <taxon>Crustacea</taxon>
        <taxon>Multicrustacea</taxon>
        <taxon>Hexanauplia</taxon>
        <taxon>Copepoda</taxon>
        <taxon>Harpacticoida</taxon>
        <taxon>Harpacticidae</taxon>
        <taxon>Tigriopus</taxon>
    </lineage>
</organism>
<keyword evidence="1" id="KW-0732">Signal</keyword>
<protein>
    <recommendedName>
        <fullName evidence="4">Reelin domain-containing protein</fullName>
    </recommendedName>
</protein>
<proteinExistence type="predicted"/>
<evidence type="ECO:0000313" key="2">
    <source>
        <dbReference type="EMBL" id="TRY74598.1"/>
    </source>
</evidence>
<sequence>MNRAILFLALVPLGVLGYSTGAPNCEVEQPGHGGNRQTTKLSDFYDFQMLMTTPGKIAVSIVPKDGEHIKGLRITSNTPGVWSLDESSENDFQLLNACGITHIDGKKEKTGQFSFNFDFDAEVGVPDFNVIVVKDFNTWWVL</sequence>
<feature type="signal peptide" evidence="1">
    <location>
        <begin position="1"/>
        <end position="21"/>
    </location>
</feature>
<accession>A0A553PAA2</accession>
<dbReference type="Proteomes" id="UP000318571">
    <property type="component" value="Chromosome 2"/>
</dbReference>
<feature type="chain" id="PRO_5021939694" description="Reelin domain-containing protein" evidence="1">
    <location>
        <begin position="22"/>
        <end position="142"/>
    </location>
</feature>
<dbReference type="OrthoDB" id="10614721at2759"/>
<reference evidence="2 3" key="1">
    <citation type="journal article" date="2018" name="Nat. Ecol. Evol.">
        <title>Genomic signatures of mitonuclear coevolution across populations of Tigriopus californicus.</title>
        <authorList>
            <person name="Barreto F.S."/>
            <person name="Watson E.T."/>
            <person name="Lima T.G."/>
            <person name="Willett C.S."/>
            <person name="Edmands S."/>
            <person name="Li W."/>
            <person name="Burton R.S."/>
        </authorList>
    </citation>
    <scope>NUCLEOTIDE SEQUENCE [LARGE SCALE GENOMIC DNA]</scope>
    <source>
        <strain evidence="2 3">San Diego</strain>
    </source>
</reference>
<evidence type="ECO:0008006" key="4">
    <source>
        <dbReference type="Google" id="ProtNLM"/>
    </source>
</evidence>
<dbReference type="EMBL" id="VCGU01000005">
    <property type="protein sequence ID" value="TRY74598.1"/>
    <property type="molecule type" value="Genomic_DNA"/>
</dbReference>
<evidence type="ECO:0000313" key="3">
    <source>
        <dbReference type="Proteomes" id="UP000318571"/>
    </source>
</evidence>
<keyword evidence="3" id="KW-1185">Reference proteome</keyword>
<dbReference type="AlphaFoldDB" id="A0A553PAA2"/>
<gene>
    <name evidence="2" type="ORF">TCAL_00594</name>
</gene>
<name>A0A553PAA2_TIGCA</name>
<comment type="caution">
    <text evidence="2">The sequence shown here is derived from an EMBL/GenBank/DDBJ whole genome shotgun (WGS) entry which is preliminary data.</text>
</comment>